<dbReference type="AlphaFoldDB" id="A0A5M3MAP5"/>
<feature type="transmembrane region" description="Helical" evidence="1">
    <location>
        <begin position="269"/>
        <end position="287"/>
    </location>
</feature>
<evidence type="ECO:0000313" key="3">
    <source>
        <dbReference type="Proteomes" id="UP000053558"/>
    </source>
</evidence>
<feature type="transmembrane region" description="Helical" evidence="1">
    <location>
        <begin position="193"/>
        <end position="214"/>
    </location>
</feature>
<dbReference type="GeneID" id="19206101"/>
<feature type="transmembrane region" description="Helical" evidence="1">
    <location>
        <begin position="164"/>
        <end position="187"/>
    </location>
</feature>
<accession>A0A5M3MAP5</accession>
<protein>
    <submittedName>
        <fullName evidence="2">Uncharacterized protein</fullName>
    </submittedName>
</protein>
<keyword evidence="3" id="KW-1185">Reference proteome</keyword>
<comment type="caution">
    <text evidence="2">The sequence shown here is derived from an EMBL/GenBank/DDBJ whole genome shotgun (WGS) entry which is preliminary data.</text>
</comment>
<dbReference type="KEGG" id="cput:CONPUDRAFT_168910"/>
<keyword evidence="1" id="KW-0472">Membrane</keyword>
<organism evidence="2 3">
    <name type="scientific">Coniophora puteana (strain RWD-64-598)</name>
    <name type="common">Brown rot fungus</name>
    <dbReference type="NCBI Taxonomy" id="741705"/>
    <lineage>
        <taxon>Eukaryota</taxon>
        <taxon>Fungi</taxon>
        <taxon>Dikarya</taxon>
        <taxon>Basidiomycota</taxon>
        <taxon>Agaricomycotina</taxon>
        <taxon>Agaricomycetes</taxon>
        <taxon>Agaricomycetidae</taxon>
        <taxon>Boletales</taxon>
        <taxon>Coniophorineae</taxon>
        <taxon>Coniophoraceae</taxon>
        <taxon>Coniophora</taxon>
    </lineage>
</organism>
<dbReference type="EMBL" id="JH711586">
    <property type="protein sequence ID" value="EIW76352.1"/>
    <property type="molecule type" value="Genomic_DNA"/>
</dbReference>
<keyword evidence="1" id="KW-1133">Transmembrane helix</keyword>
<proteinExistence type="predicted"/>
<sequence>MAPIPIPTLHNITDDPKSGGFSLDPVGVSGFFGGEEVISALATVHLETERRWLGWYNSPGSYNIGRTYGQLADSKFWRGLFPGRREEPEVVFKLDGSKGPRYVGAFSGTCIIDTGHLASLLMDKCKQESKELSAPGRQGSTSYLNVVSLVDVDHDDIRLRTPRLTIAFAILPIIVNLACCAMCALGGDWFCFAIILIGILAGGISNIVIGAGAVKVDYNKNPAKGSPPGDGLLIGSAEVTIIRGREMDTNIITKGRFRIDSANVYNRRLTGFCSFLLLLQFLAQLLLVPQGTFMGQVWFLTSLAASWAYTSFFPSKEHDDVQQKFLWKKLGDPHIHRFKFGSRTAMAVFAVLALEPTCPMEMVDELLSNKTTVWRIWRQILKTELSRLRDEESEKETESVDFDLEVAFHSLSDGDKTLLENLKHDLRTGIKVYEDFMGLGCCLNPPLPGLLPVNASAARSRHTLTSNSEQTLVH</sequence>
<reference evidence="3" key="1">
    <citation type="journal article" date="2012" name="Science">
        <title>The Paleozoic origin of enzymatic lignin decomposition reconstructed from 31 fungal genomes.</title>
        <authorList>
            <person name="Floudas D."/>
            <person name="Binder M."/>
            <person name="Riley R."/>
            <person name="Barry K."/>
            <person name="Blanchette R.A."/>
            <person name="Henrissat B."/>
            <person name="Martinez A.T."/>
            <person name="Otillar R."/>
            <person name="Spatafora J.W."/>
            <person name="Yadav J.S."/>
            <person name="Aerts A."/>
            <person name="Benoit I."/>
            <person name="Boyd A."/>
            <person name="Carlson A."/>
            <person name="Copeland A."/>
            <person name="Coutinho P.M."/>
            <person name="de Vries R.P."/>
            <person name="Ferreira P."/>
            <person name="Findley K."/>
            <person name="Foster B."/>
            <person name="Gaskell J."/>
            <person name="Glotzer D."/>
            <person name="Gorecki P."/>
            <person name="Heitman J."/>
            <person name="Hesse C."/>
            <person name="Hori C."/>
            <person name="Igarashi K."/>
            <person name="Jurgens J.A."/>
            <person name="Kallen N."/>
            <person name="Kersten P."/>
            <person name="Kohler A."/>
            <person name="Kuees U."/>
            <person name="Kumar T.K.A."/>
            <person name="Kuo A."/>
            <person name="LaButti K."/>
            <person name="Larrondo L.F."/>
            <person name="Lindquist E."/>
            <person name="Ling A."/>
            <person name="Lombard V."/>
            <person name="Lucas S."/>
            <person name="Lundell T."/>
            <person name="Martin R."/>
            <person name="McLaughlin D.J."/>
            <person name="Morgenstern I."/>
            <person name="Morin E."/>
            <person name="Murat C."/>
            <person name="Nagy L.G."/>
            <person name="Nolan M."/>
            <person name="Ohm R.A."/>
            <person name="Patyshakuliyeva A."/>
            <person name="Rokas A."/>
            <person name="Ruiz-Duenas F.J."/>
            <person name="Sabat G."/>
            <person name="Salamov A."/>
            <person name="Samejima M."/>
            <person name="Schmutz J."/>
            <person name="Slot J.C."/>
            <person name="St John F."/>
            <person name="Stenlid J."/>
            <person name="Sun H."/>
            <person name="Sun S."/>
            <person name="Syed K."/>
            <person name="Tsang A."/>
            <person name="Wiebenga A."/>
            <person name="Young D."/>
            <person name="Pisabarro A."/>
            <person name="Eastwood D.C."/>
            <person name="Martin F."/>
            <person name="Cullen D."/>
            <person name="Grigoriev I.V."/>
            <person name="Hibbett D.S."/>
        </authorList>
    </citation>
    <scope>NUCLEOTIDE SEQUENCE [LARGE SCALE GENOMIC DNA]</scope>
    <source>
        <strain evidence="3">RWD-64-598 SS2</strain>
    </source>
</reference>
<gene>
    <name evidence="2" type="ORF">CONPUDRAFT_168910</name>
</gene>
<evidence type="ECO:0000313" key="2">
    <source>
        <dbReference type="EMBL" id="EIW76352.1"/>
    </source>
</evidence>
<dbReference type="OrthoDB" id="2366471at2759"/>
<keyword evidence="1" id="KW-0812">Transmembrane</keyword>
<name>A0A5M3MAP5_CONPW</name>
<dbReference type="RefSeq" id="XP_007773586.1">
    <property type="nucleotide sequence ID" value="XM_007775396.1"/>
</dbReference>
<evidence type="ECO:0000256" key="1">
    <source>
        <dbReference type="SAM" id="Phobius"/>
    </source>
</evidence>
<dbReference type="Proteomes" id="UP000053558">
    <property type="component" value="Unassembled WGS sequence"/>
</dbReference>